<proteinExistence type="predicted"/>
<dbReference type="InterPro" id="IPR012340">
    <property type="entry name" value="NA-bd_OB-fold"/>
</dbReference>
<protein>
    <recommendedName>
        <fullName evidence="3">Telomere length regulation/capping, TEN1</fullName>
    </recommendedName>
</protein>
<evidence type="ECO:0000313" key="1">
    <source>
        <dbReference type="EMBL" id="AEO56074.1"/>
    </source>
</evidence>
<dbReference type="InParanoid" id="G2Q7L6"/>
<dbReference type="VEuPathDB" id="FungiDB:MYCTH_100975"/>
<dbReference type="eggNOG" id="ENOG502SESG">
    <property type="taxonomic scope" value="Eukaryota"/>
</dbReference>
<dbReference type="RefSeq" id="XP_003661319.1">
    <property type="nucleotide sequence ID" value="XM_003661271.1"/>
</dbReference>
<dbReference type="KEGG" id="mtm:MYCTH_100975"/>
<reference evidence="1 2" key="1">
    <citation type="journal article" date="2011" name="Nat. Biotechnol.">
        <title>Comparative genomic analysis of the thermophilic biomass-degrading fungi Myceliophthora thermophila and Thielavia terrestris.</title>
        <authorList>
            <person name="Berka R.M."/>
            <person name="Grigoriev I.V."/>
            <person name="Otillar R."/>
            <person name="Salamov A."/>
            <person name="Grimwood J."/>
            <person name="Reid I."/>
            <person name="Ishmael N."/>
            <person name="John T."/>
            <person name="Darmond C."/>
            <person name="Moisan M.-C."/>
            <person name="Henrissat B."/>
            <person name="Coutinho P.M."/>
            <person name="Lombard V."/>
            <person name="Natvig D.O."/>
            <person name="Lindquist E."/>
            <person name="Schmutz J."/>
            <person name="Lucas S."/>
            <person name="Harris P."/>
            <person name="Powlowski J."/>
            <person name="Bellemare A."/>
            <person name="Taylor D."/>
            <person name="Butler G."/>
            <person name="de Vries R.P."/>
            <person name="Allijn I.E."/>
            <person name="van den Brink J."/>
            <person name="Ushinsky S."/>
            <person name="Storms R."/>
            <person name="Powell A.J."/>
            <person name="Paulsen I.T."/>
            <person name="Elbourne L.D.H."/>
            <person name="Baker S.E."/>
            <person name="Magnuson J."/>
            <person name="LaBoissiere S."/>
            <person name="Clutterbuck A.J."/>
            <person name="Martinez D."/>
            <person name="Wogulis M."/>
            <person name="de Leon A.L."/>
            <person name="Rey M.W."/>
            <person name="Tsang A."/>
        </authorList>
    </citation>
    <scope>NUCLEOTIDE SEQUENCE [LARGE SCALE GENOMIC DNA]</scope>
    <source>
        <strain evidence="2">ATCC 42464 / BCRC 31852 / DSM 1799</strain>
    </source>
</reference>
<dbReference type="Proteomes" id="UP000007322">
    <property type="component" value="Chromosome 2"/>
</dbReference>
<evidence type="ECO:0008006" key="3">
    <source>
        <dbReference type="Google" id="ProtNLM"/>
    </source>
</evidence>
<accession>G2Q7L6</accession>
<dbReference type="GO" id="GO:0016233">
    <property type="term" value="P:telomere capping"/>
    <property type="evidence" value="ECO:0007669"/>
    <property type="project" value="InterPro"/>
</dbReference>
<sequence>MSFGPRPSQLCLLSNLPEKQVGDKVRFLGCVTSYIPASGVLALEHRLPEEARSVHALVDVNLVLESLGPEQTRVGEWVNVIGYITDIAPLANRGNESAPGTQIVHAQAVLLWSAGPFDIRRYEASLKTLMQTGSTRYRTPS</sequence>
<dbReference type="InterPro" id="IPR024222">
    <property type="entry name" value="Ten1_fungal"/>
</dbReference>
<keyword evidence="2" id="KW-1185">Reference proteome</keyword>
<dbReference type="HOGENOM" id="CLU_102601_1_0_1"/>
<dbReference type="GO" id="GO:1990879">
    <property type="term" value="C:CST complex"/>
    <property type="evidence" value="ECO:0007669"/>
    <property type="project" value="InterPro"/>
</dbReference>
<dbReference type="Gene3D" id="2.40.50.140">
    <property type="entry name" value="Nucleic acid-binding proteins"/>
    <property type="match status" value="1"/>
</dbReference>
<dbReference type="OrthoDB" id="5275361at2759"/>
<dbReference type="AlphaFoldDB" id="G2Q7L6"/>
<organism evidence="1 2">
    <name type="scientific">Thermothelomyces thermophilus (strain ATCC 42464 / BCRC 31852 / DSM 1799)</name>
    <name type="common">Sporotrichum thermophile</name>
    <dbReference type="NCBI Taxonomy" id="573729"/>
    <lineage>
        <taxon>Eukaryota</taxon>
        <taxon>Fungi</taxon>
        <taxon>Dikarya</taxon>
        <taxon>Ascomycota</taxon>
        <taxon>Pezizomycotina</taxon>
        <taxon>Sordariomycetes</taxon>
        <taxon>Sordariomycetidae</taxon>
        <taxon>Sordariales</taxon>
        <taxon>Chaetomiaceae</taxon>
        <taxon>Thermothelomyces</taxon>
    </lineage>
</organism>
<dbReference type="OMA" id="GCVTHYT"/>
<evidence type="ECO:0000313" key="2">
    <source>
        <dbReference type="Proteomes" id="UP000007322"/>
    </source>
</evidence>
<dbReference type="GO" id="GO:0043047">
    <property type="term" value="F:single-stranded telomeric DNA binding"/>
    <property type="evidence" value="ECO:0007669"/>
    <property type="project" value="InterPro"/>
</dbReference>
<gene>
    <name evidence="1" type="ORF">MYCTH_100975</name>
</gene>
<name>G2Q7L6_THET4</name>
<dbReference type="GeneID" id="11511998"/>
<dbReference type="EMBL" id="CP003003">
    <property type="protein sequence ID" value="AEO56074.1"/>
    <property type="molecule type" value="Genomic_DNA"/>
</dbReference>
<dbReference type="Pfam" id="PF12658">
    <property type="entry name" value="Ten1"/>
    <property type="match status" value="1"/>
</dbReference>